<dbReference type="PaxDb" id="4097-A0A1S4AER9"/>
<dbReference type="KEGG" id="nta:107796829"/>
<protein>
    <submittedName>
        <fullName evidence="4">Uncharacterized protein</fullName>
    </submittedName>
</protein>
<comment type="subcellular location">
    <subcellularLocation>
        <location evidence="1">Nucleus</location>
    </subcellularLocation>
</comment>
<reference evidence="4" key="1">
    <citation type="submission" date="2025-08" db="UniProtKB">
        <authorList>
            <consortium name="RefSeq"/>
        </authorList>
    </citation>
    <scope>IDENTIFICATION</scope>
</reference>
<evidence type="ECO:0000256" key="1">
    <source>
        <dbReference type="ARBA" id="ARBA00004123"/>
    </source>
</evidence>
<dbReference type="AlphaFoldDB" id="A0A1S4AER9"/>
<evidence type="ECO:0000256" key="2">
    <source>
        <dbReference type="ARBA" id="ARBA00023242"/>
    </source>
</evidence>
<dbReference type="PANTHER" id="PTHR12214">
    <property type="entry name" value="GC-RICH SEQUENCE DNA-BINDING FACTOR"/>
    <property type="match status" value="1"/>
</dbReference>
<dbReference type="PANTHER" id="PTHR12214:SF0">
    <property type="entry name" value="LD29489P"/>
    <property type="match status" value="1"/>
</dbReference>
<dbReference type="InterPro" id="IPR012890">
    <property type="entry name" value="GCFC2-like"/>
</dbReference>
<dbReference type="STRING" id="4097.A0A1S4AER9"/>
<feature type="compositionally biased region" description="Basic residues" evidence="3">
    <location>
        <begin position="1"/>
        <end position="10"/>
    </location>
</feature>
<organism evidence="4">
    <name type="scientific">Nicotiana tabacum</name>
    <name type="common">Common tobacco</name>
    <dbReference type="NCBI Taxonomy" id="4097"/>
    <lineage>
        <taxon>Eukaryota</taxon>
        <taxon>Viridiplantae</taxon>
        <taxon>Streptophyta</taxon>
        <taxon>Embryophyta</taxon>
        <taxon>Tracheophyta</taxon>
        <taxon>Spermatophyta</taxon>
        <taxon>Magnoliopsida</taxon>
        <taxon>eudicotyledons</taxon>
        <taxon>Gunneridae</taxon>
        <taxon>Pentapetalae</taxon>
        <taxon>asterids</taxon>
        <taxon>lamiids</taxon>
        <taxon>Solanales</taxon>
        <taxon>Solanaceae</taxon>
        <taxon>Nicotianoideae</taxon>
        <taxon>Nicotianeae</taxon>
        <taxon>Nicotiana</taxon>
    </lineage>
</organism>
<accession>A0A1S4AER9</accession>
<evidence type="ECO:0000313" key="4">
    <source>
        <dbReference type="RefSeq" id="XP_016475136.1"/>
    </source>
</evidence>
<name>A0A1S4AER9_TOBAC</name>
<dbReference type="RefSeq" id="XP_016475136.1">
    <property type="nucleotide sequence ID" value="XM_016619650.1"/>
</dbReference>
<dbReference type="GO" id="GO:0000398">
    <property type="term" value="P:mRNA splicing, via spliceosome"/>
    <property type="evidence" value="ECO:0007669"/>
    <property type="project" value="InterPro"/>
</dbReference>
<dbReference type="OrthoDB" id="429427at2759"/>
<sequence length="216" mass="23647">MKARNFRRRGSSNDGRGNDGGEDTAAKRPNTASARLLSFVDEYPVKRSTNPSSGSAMPFTRPIKPSPGIRFTSAPSSVPSNVEPQTGTYTALPNLDAISISQQAELVKKSLLEKMKRLKESVAPLCNIEEKLSASLSNVSALEHSLSAINEECIFMEKLRDLVCGICVCLQIQHQIHIENIYCHYCTHCSVDQVSRQTPCAANRSKHVTLIGALVF</sequence>
<evidence type="ECO:0000256" key="3">
    <source>
        <dbReference type="SAM" id="MobiDB-lite"/>
    </source>
</evidence>
<gene>
    <name evidence="4" type="primary">LOC107796829</name>
</gene>
<proteinExistence type="predicted"/>
<dbReference type="GO" id="GO:0003677">
    <property type="term" value="F:DNA binding"/>
    <property type="evidence" value="ECO:0007669"/>
    <property type="project" value="InterPro"/>
</dbReference>
<feature type="region of interest" description="Disordered" evidence="3">
    <location>
        <begin position="1"/>
        <end position="85"/>
    </location>
</feature>
<feature type="compositionally biased region" description="Polar residues" evidence="3">
    <location>
        <begin position="73"/>
        <end position="85"/>
    </location>
</feature>
<dbReference type="GO" id="GO:0005634">
    <property type="term" value="C:nucleus"/>
    <property type="evidence" value="ECO:0007669"/>
    <property type="project" value="UniProtKB-SubCell"/>
</dbReference>
<keyword evidence="2" id="KW-0539">Nucleus</keyword>